<proteinExistence type="predicted"/>
<feature type="transmembrane region" description="Helical" evidence="1">
    <location>
        <begin position="194"/>
        <end position="211"/>
    </location>
</feature>
<keyword evidence="3" id="KW-1185">Reference proteome</keyword>
<reference evidence="2 3" key="1">
    <citation type="submission" date="2024-01" db="EMBL/GenBank/DDBJ databases">
        <title>Description of Olsenella sp. nov., isolated from pig feces.</title>
        <authorList>
            <person name="Chang Y.-H."/>
        </authorList>
    </citation>
    <scope>NUCLEOTIDE SEQUENCE [LARGE SCALE GENOMIC DNA]</scope>
    <source>
        <strain evidence="2 3">YH-ols2223</strain>
    </source>
</reference>
<dbReference type="EMBL" id="JAZGJQ010000003">
    <property type="protein sequence ID" value="MEE6147118.1"/>
    <property type="molecule type" value="Genomic_DNA"/>
</dbReference>
<accession>A0ABU7R9B7</accession>
<feature type="transmembrane region" description="Helical" evidence="1">
    <location>
        <begin position="35"/>
        <end position="57"/>
    </location>
</feature>
<keyword evidence="1" id="KW-0812">Transmembrane</keyword>
<comment type="caution">
    <text evidence="2">The sequence shown here is derived from an EMBL/GenBank/DDBJ whole genome shotgun (WGS) entry which is preliminary data.</text>
</comment>
<dbReference type="Pfam" id="PF14808">
    <property type="entry name" value="TMEM164"/>
    <property type="match status" value="1"/>
</dbReference>
<evidence type="ECO:0000313" key="3">
    <source>
        <dbReference type="Proteomes" id="UP001332931"/>
    </source>
</evidence>
<evidence type="ECO:0008006" key="4">
    <source>
        <dbReference type="Google" id="ProtNLM"/>
    </source>
</evidence>
<keyword evidence="1" id="KW-1133">Transmembrane helix</keyword>
<gene>
    <name evidence="2" type="ORF">VXJ25_03775</name>
</gene>
<feature type="transmembrane region" description="Helical" evidence="1">
    <location>
        <begin position="247"/>
        <end position="269"/>
    </location>
</feature>
<dbReference type="RefSeq" id="WP_330957885.1">
    <property type="nucleotide sequence ID" value="NZ_JAZGJQ010000003.1"/>
</dbReference>
<keyword evidence="1" id="KW-0472">Membrane</keyword>
<organism evidence="2 3">
    <name type="scientific">Olsenella absiana</name>
    <dbReference type="NCBI Taxonomy" id="3115222"/>
    <lineage>
        <taxon>Bacteria</taxon>
        <taxon>Bacillati</taxon>
        <taxon>Actinomycetota</taxon>
        <taxon>Coriobacteriia</taxon>
        <taxon>Coriobacteriales</taxon>
        <taxon>Atopobiaceae</taxon>
        <taxon>Olsenella</taxon>
    </lineage>
</organism>
<evidence type="ECO:0000256" key="1">
    <source>
        <dbReference type="SAM" id="Phobius"/>
    </source>
</evidence>
<name>A0ABU7R9B7_9ACTN</name>
<sequence>MSAALGIGPVAAALGEGLAWFLTPEPVLLARGEGFATFGPQHLAVLACCLASFSLLLRRYCRLPAGLAPGSPRRRMLVATSAVPLALLASRDVALAADGLLVPIFWPLHVCNLCEYLALAYALTCDSGAGEPVGEVLFAWGATGGLSALLFPGWSYCPILTYASLGGFAEHTLLLVCAWAPVAGGDFSPSVRRSWIPALAALLAGALFRLANPVFDTNFFFVTRPLSNTPFEAFADLLGNPGYLVPYALGAYGVWIAWYALAAHLPLSYHASEARGRRR</sequence>
<protein>
    <recommendedName>
        <fullName evidence="4">TIGR02206 family membrane protein</fullName>
    </recommendedName>
</protein>
<dbReference type="Proteomes" id="UP001332931">
    <property type="component" value="Unassembled WGS sequence"/>
</dbReference>
<evidence type="ECO:0000313" key="2">
    <source>
        <dbReference type="EMBL" id="MEE6147118.1"/>
    </source>
</evidence>